<dbReference type="SUPFAM" id="SSF81901">
    <property type="entry name" value="HCP-like"/>
    <property type="match status" value="1"/>
</dbReference>
<gene>
    <name evidence="2" type="ORF">F945_00417</name>
</gene>
<feature type="transmembrane region" description="Helical" evidence="1">
    <location>
        <begin position="310"/>
        <end position="326"/>
    </location>
</feature>
<dbReference type="SMART" id="SM00671">
    <property type="entry name" value="SEL1"/>
    <property type="match status" value="3"/>
</dbReference>
<feature type="transmembrane region" description="Helical" evidence="1">
    <location>
        <begin position="286"/>
        <end position="304"/>
    </location>
</feature>
<feature type="transmembrane region" description="Helical" evidence="1">
    <location>
        <begin position="75"/>
        <end position="95"/>
    </location>
</feature>
<proteinExistence type="predicted"/>
<dbReference type="InterPro" id="IPR006597">
    <property type="entry name" value="Sel1-like"/>
</dbReference>
<protein>
    <recommendedName>
        <fullName evidence="4">Sel1 repeat family protein</fullName>
    </recommendedName>
</protein>
<keyword evidence="3" id="KW-1185">Reference proteome</keyword>
<dbReference type="eggNOG" id="COG0790">
    <property type="taxonomic scope" value="Bacteria"/>
</dbReference>
<feature type="transmembrane region" description="Helical" evidence="1">
    <location>
        <begin position="347"/>
        <end position="366"/>
    </location>
</feature>
<dbReference type="PANTHER" id="PTHR43628">
    <property type="entry name" value="ACTIVATOR OF C KINASE PROTEIN 1-RELATED"/>
    <property type="match status" value="1"/>
</dbReference>
<feature type="transmembrane region" description="Helical" evidence="1">
    <location>
        <begin position="192"/>
        <end position="211"/>
    </location>
</feature>
<dbReference type="RefSeq" id="WP_016654863.1">
    <property type="nucleotide sequence ID" value="NZ_KE340348.1"/>
</dbReference>
<comment type="caution">
    <text evidence="2">The sequence shown here is derived from an EMBL/GenBank/DDBJ whole genome shotgun (WGS) entry which is preliminary data.</text>
</comment>
<feature type="transmembrane region" description="Helical" evidence="1">
    <location>
        <begin position="261"/>
        <end position="279"/>
    </location>
</feature>
<dbReference type="PANTHER" id="PTHR43628:SF1">
    <property type="entry name" value="CHITIN SYNTHASE REGULATORY FACTOR 2-RELATED"/>
    <property type="match status" value="1"/>
</dbReference>
<dbReference type="InterPro" id="IPR052945">
    <property type="entry name" value="Mitotic_Regulator"/>
</dbReference>
<keyword evidence="1" id="KW-1133">Transmembrane helix</keyword>
<organism evidence="2 3">
    <name type="scientific">Acinetobacter rudis CIP 110305</name>
    <dbReference type="NCBI Taxonomy" id="421052"/>
    <lineage>
        <taxon>Bacteria</taxon>
        <taxon>Pseudomonadati</taxon>
        <taxon>Pseudomonadota</taxon>
        <taxon>Gammaproteobacteria</taxon>
        <taxon>Moraxellales</taxon>
        <taxon>Moraxellaceae</taxon>
        <taxon>Acinetobacter</taxon>
    </lineage>
</organism>
<dbReference type="EMBL" id="ATGI01000003">
    <property type="protein sequence ID" value="EPF80674.1"/>
    <property type="molecule type" value="Genomic_DNA"/>
</dbReference>
<evidence type="ECO:0000313" key="2">
    <source>
        <dbReference type="EMBL" id="EPF80674.1"/>
    </source>
</evidence>
<evidence type="ECO:0000256" key="1">
    <source>
        <dbReference type="SAM" id="Phobius"/>
    </source>
</evidence>
<feature type="transmembrane region" description="Helical" evidence="1">
    <location>
        <begin position="153"/>
        <end position="186"/>
    </location>
</feature>
<evidence type="ECO:0000313" key="3">
    <source>
        <dbReference type="Proteomes" id="UP000014568"/>
    </source>
</evidence>
<reference evidence="2 3" key="1">
    <citation type="submission" date="2013-06" db="EMBL/GenBank/DDBJ databases">
        <title>The Genome Sequence of Acinetobacter rudis CIP 110305.</title>
        <authorList>
            <consortium name="The Broad Institute Genome Sequencing Platform"/>
            <consortium name="The Broad Institute Genome Sequencing Center for Infectious Disease"/>
            <person name="Cerqueira G."/>
            <person name="Feldgarden M."/>
            <person name="Courvalin P."/>
            <person name="Perichon B."/>
            <person name="Grillot-Courvalin C."/>
            <person name="Clermont D."/>
            <person name="Rocha E."/>
            <person name="Yoon E.-J."/>
            <person name="Nemec A."/>
            <person name="Young S.K."/>
            <person name="Zeng Q."/>
            <person name="Gargeya S."/>
            <person name="Fitzgerald M."/>
            <person name="Abouelleil A."/>
            <person name="Alvarado L."/>
            <person name="Berlin A.M."/>
            <person name="Chapman S.B."/>
            <person name="Dewar J."/>
            <person name="Goldberg J."/>
            <person name="Griggs A."/>
            <person name="Gujja S."/>
            <person name="Hansen M."/>
            <person name="Howarth C."/>
            <person name="Imamovic A."/>
            <person name="Larimer J."/>
            <person name="McCowan C."/>
            <person name="Murphy C."/>
            <person name="Pearson M."/>
            <person name="Priest M."/>
            <person name="Roberts A."/>
            <person name="Saif S."/>
            <person name="Shea T."/>
            <person name="Sykes S."/>
            <person name="Wortman J."/>
            <person name="Nusbaum C."/>
            <person name="Birren B."/>
        </authorList>
    </citation>
    <scope>NUCLEOTIDE SEQUENCE [LARGE SCALE GENOMIC DNA]</scope>
    <source>
        <strain evidence="2 3">CIP 110305</strain>
    </source>
</reference>
<name>S3P2N4_9GAMM</name>
<dbReference type="AlphaFoldDB" id="S3P2N4"/>
<accession>S3P2N4</accession>
<keyword evidence="1" id="KW-0472">Membrane</keyword>
<dbReference type="InterPro" id="IPR011990">
    <property type="entry name" value="TPR-like_helical_dom_sf"/>
</dbReference>
<dbReference type="OrthoDB" id="6666260at2"/>
<dbReference type="PATRIC" id="fig|421052.3.peg.415"/>
<dbReference type="Pfam" id="PF08238">
    <property type="entry name" value="Sel1"/>
    <property type="match status" value="4"/>
</dbReference>
<sequence>MRLSISALKLPMFLFSVLLVIVFIHSNSFNFDFRIGVDEYLYTSWLFNYDHGFMRRAFLGEVISFFNIGNDYKTIRFIALVNYLILFSLFCFLLLKSLKKIQIENLYLYMACILCFSFLTSQWLLELGRFDQVVQIFSLITLTVILKSKNSILSFLCIFIFILFSALIHEASLIIFMPTLILIFYMEFRRKGLLIFLIITLLLSIILIVKFGQISTVQSNKIIEFYEGNKKLNLYAVRTTMLSVWDNVLSSYYSLLDNKTYVPIFLSLIFVYPVLDFFKQVFYKKINIFVIFSVSTPIILSLIAFDYYRWIALVIFNITVVIFYLINSEQVNTTDAKHYLERHKRFFIAYALICLVVGPFGVVRFLPNIYNVNAGGLSTSQLPTEILLKLNLEPSTKGQLFTVNVDNAGWIMETNFIQDQHIEKAMKWYEIESALGNPQAKNNLALIYTRGGLIQIDYKKALALFMSIDPIKYPYASNNLGVMYANGFGVEANGKLALSYYLQAAKQGDPAAMYNIGVSYLRGLNGLDKDRVDAQLWFKKAASLGYKPAVNKVKT</sequence>
<dbReference type="Gene3D" id="1.25.40.10">
    <property type="entry name" value="Tetratricopeptide repeat domain"/>
    <property type="match status" value="1"/>
</dbReference>
<feature type="transmembrane region" description="Helical" evidence="1">
    <location>
        <begin position="107"/>
        <end position="124"/>
    </location>
</feature>
<dbReference type="Proteomes" id="UP000014568">
    <property type="component" value="Unassembled WGS sequence"/>
</dbReference>
<dbReference type="STRING" id="632955.GCA_000829675_02344"/>
<keyword evidence="1" id="KW-0812">Transmembrane</keyword>
<dbReference type="HOGENOM" id="CLU_036165_0_0_6"/>
<evidence type="ECO:0008006" key="4">
    <source>
        <dbReference type="Google" id="ProtNLM"/>
    </source>
</evidence>